<dbReference type="PROSITE" id="PS51459">
    <property type="entry name" value="FIDO"/>
    <property type="match status" value="1"/>
</dbReference>
<keyword evidence="4" id="KW-0132">Cell division</keyword>
<dbReference type="PANTHER" id="PTHR13504:SF33">
    <property type="entry name" value="FIC FAMILY PROTEIN"/>
    <property type="match status" value="1"/>
</dbReference>
<feature type="active site" evidence="1">
    <location>
        <position position="208"/>
    </location>
</feature>
<dbReference type="Proteomes" id="UP000612329">
    <property type="component" value="Unassembled WGS sequence"/>
</dbReference>
<reference evidence="4" key="2">
    <citation type="submission" date="2020-09" db="EMBL/GenBank/DDBJ databases">
        <authorList>
            <person name="Sun Q."/>
            <person name="Ohkuma M."/>
        </authorList>
    </citation>
    <scope>NUCLEOTIDE SEQUENCE</scope>
    <source>
        <strain evidence="4">JCM 12862</strain>
    </source>
</reference>
<keyword evidence="4" id="KW-0131">Cell cycle</keyword>
<dbReference type="SUPFAM" id="SSF140931">
    <property type="entry name" value="Fic-like"/>
    <property type="match status" value="1"/>
</dbReference>
<evidence type="ECO:0000256" key="2">
    <source>
        <dbReference type="PIRSR" id="PIRSR640198-2"/>
    </source>
</evidence>
<dbReference type="Pfam" id="PF13776">
    <property type="entry name" value="DUF4172"/>
    <property type="match status" value="1"/>
</dbReference>
<dbReference type="Gene3D" id="1.10.3290.10">
    <property type="entry name" value="Fido-like domain"/>
    <property type="match status" value="1"/>
</dbReference>
<name>A0A8J3BNL3_9FLAO</name>
<dbReference type="AlphaFoldDB" id="A0A8J3BNL3"/>
<dbReference type="Pfam" id="PF02661">
    <property type="entry name" value="Fic"/>
    <property type="match status" value="1"/>
</dbReference>
<evidence type="ECO:0000256" key="1">
    <source>
        <dbReference type="PIRSR" id="PIRSR640198-1"/>
    </source>
</evidence>
<dbReference type="RefSeq" id="WP_188650404.1">
    <property type="nucleotide sequence ID" value="NZ_BMNR01000002.1"/>
</dbReference>
<keyword evidence="2" id="KW-0067">ATP-binding</keyword>
<gene>
    <name evidence="4" type="ORF">GCM10007962_08620</name>
</gene>
<comment type="caution">
    <text evidence="4">The sequence shown here is derived from an EMBL/GenBank/DDBJ whole genome shotgun (WGS) entry which is preliminary data.</text>
</comment>
<dbReference type="GO" id="GO:0051301">
    <property type="term" value="P:cell division"/>
    <property type="evidence" value="ECO:0007669"/>
    <property type="project" value="UniProtKB-KW"/>
</dbReference>
<reference evidence="4" key="1">
    <citation type="journal article" date="2014" name="Int. J. Syst. Evol. Microbiol.">
        <title>Complete genome sequence of Corynebacterium casei LMG S-19264T (=DSM 44701T), isolated from a smear-ripened cheese.</title>
        <authorList>
            <consortium name="US DOE Joint Genome Institute (JGI-PGF)"/>
            <person name="Walter F."/>
            <person name="Albersmeier A."/>
            <person name="Kalinowski J."/>
            <person name="Ruckert C."/>
        </authorList>
    </citation>
    <scope>NUCLEOTIDE SEQUENCE</scope>
    <source>
        <strain evidence="4">JCM 12862</strain>
    </source>
</reference>
<feature type="binding site" evidence="2">
    <location>
        <position position="257"/>
    </location>
    <ligand>
        <name>ATP</name>
        <dbReference type="ChEBI" id="CHEBI:30616"/>
    </ligand>
</feature>
<protein>
    <submittedName>
        <fullName evidence="4">Cell division protein Fic</fullName>
    </submittedName>
</protein>
<accession>A0A8J3BNL3</accession>
<dbReference type="InterPro" id="IPR025230">
    <property type="entry name" value="DUF4172"/>
</dbReference>
<dbReference type="GO" id="GO:0005524">
    <property type="term" value="F:ATP binding"/>
    <property type="evidence" value="ECO:0007669"/>
    <property type="project" value="UniProtKB-KW"/>
</dbReference>
<organism evidence="4 5">
    <name type="scientific">Yeosuana aromativorans</name>
    <dbReference type="NCBI Taxonomy" id="288019"/>
    <lineage>
        <taxon>Bacteria</taxon>
        <taxon>Pseudomonadati</taxon>
        <taxon>Bacteroidota</taxon>
        <taxon>Flavobacteriia</taxon>
        <taxon>Flavobacteriales</taxon>
        <taxon>Flavobacteriaceae</taxon>
        <taxon>Yeosuana</taxon>
    </lineage>
</organism>
<feature type="domain" description="Fido" evidence="3">
    <location>
        <begin position="116"/>
        <end position="271"/>
    </location>
</feature>
<dbReference type="EMBL" id="BMNR01000002">
    <property type="protein sequence ID" value="GGK16597.1"/>
    <property type="molecule type" value="Genomic_DNA"/>
</dbReference>
<evidence type="ECO:0000313" key="5">
    <source>
        <dbReference type="Proteomes" id="UP000612329"/>
    </source>
</evidence>
<keyword evidence="2" id="KW-0547">Nucleotide-binding</keyword>
<proteinExistence type="predicted"/>
<keyword evidence="5" id="KW-1185">Reference proteome</keyword>
<dbReference type="InterPro" id="IPR040198">
    <property type="entry name" value="Fido_containing"/>
</dbReference>
<evidence type="ECO:0000313" key="4">
    <source>
        <dbReference type="EMBL" id="GGK16597.1"/>
    </source>
</evidence>
<evidence type="ECO:0000259" key="3">
    <source>
        <dbReference type="PROSITE" id="PS51459"/>
    </source>
</evidence>
<feature type="binding site" evidence="2">
    <location>
        <begin position="249"/>
        <end position="250"/>
    </location>
    <ligand>
        <name>ATP</name>
        <dbReference type="ChEBI" id="CHEBI:30616"/>
    </ligand>
</feature>
<dbReference type="InterPro" id="IPR003812">
    <property type="entry name" value="Fido"/>
</dbReference>
<sequence>MERKIWNWQSKEWPNFSYNENELKALEIQFSKNSGTVSGAFKHVGDNEKEHLIIEMLSSEALKTSEIEGEYLDRDSIQSSIKKNLGLHVDNRKIAPAEYGISEMMVDLYRNYQKPLTHEQLFDWHKMLTNGRRDLTDVGKYRTHEDAMQVVSGRLDKPSVHFEAPPSRAMQNEMEQFITWFNSCHLQETTLLPMAKAGITHLYFVSIHPFEDGNGRISRALAEKSISLSIGQAALISLSKTIEANKKSYYDALEKNNKTCDITDWLSYFGRTILNAQEETISLIDFIIEKAKFLDRYANQINERQLKVVNRLFAAGPQGFVGGLSAENYIRIAKTSASTATRDLKDLVDKKALMKTGALKGTRYWLNIG</sequence>
<dbReference type="PANTHER" id="PTHR13504">
    <property type="entry name" value="FIDO DOMAIN-CONTAINING PROTEIN DDB_G0283145"/>
    <property type="match status" value="1"/>
</dbReference>
<feature type="binding site" evidence="2">
    <location>
        <begin position="212"/>
        <end position="219"/>
    </location>
    <ligand>
        <name>ATP</name>
        <dbReference type="ChEBI" id="CHEBI:30616"/>
    </ligand>
</feature>
<dbReference type="InterPro" id="IPR036597">
    <property type="entry name" value="Fido-like_dom_sf"/>
</dbReference>